<dbReference type="GO" id="GO:0016787">
    <property type="term" value="F:hydrolase activity"/>
    <property type="evidence" value="ECO:0007669"/>
    <property type="project" value="UniProtKB-KW"/>
</dbReference>
<evidence type="ECO:0000256" key="4">
    <source>
        <dbReference type="ARBA" id="ARBA00022806"/>
    </source>
</evidence>
<keyword evidence="2" id="KW-0547">Nucleotide-binding</keyword>
<dbReference type="GO" id="GO:0043139">
    <property type="term" value="F:5'-3' DNA helicase activity"/>
    <property type="evidence" value="ECO:0007669"/>
    <property type="project" value="TreeGrafter"/>
</dbReference>
<organism evidence="8 10">
    <name type="scientific">Didymodactylos carnosus</name>
    <dbReference type="NCBI Taxonomy" id="1234261"/>
    <lineage>
        <taxon>Eukaryota</taxon>
        <taxon>Metazoa</taxon>
        <taxon>Spiralia</taxon>
        <taxon>Gnathifera</taxon>
        <taxon>Rotifera</taxon>
        <taxon>Eurotatoria</taxon>
        <taxon>Bdelloidea</taxon>
        <taxon>Philodinida</taxon>
        <taxon>Philodinidae</taxon>
        <taxon>Didymodactylos</taxon>
    </lineage>
</organism>
<keyword evidence="3" id="KW-0378">Hydrolase</keyword>
<keyword evidence="4" id="KW-0347">Helicase</keyword>
<comment type="caution">
    <text evidence="8">The sequence shown here is derived from an EMBL/GenBank/DDBJ whole genome shotgun (WGS) entry which is preliminary data.</text>
</comment>
<name>A0A814Z9G0_9BILA</name>
<evidence type="ECO:0008006" key="11">
    <source>
        <dbReference type="Google" id="ProtNLM"/>
    </source>
</evidence>
<dbReference type="InterPro" id="IPR041679">
    <property type="entry name" value="DNA2/NAM7-like_C"/>
</dbReference>
<dbReference type="InterPro" id="IPR027417">
    <property type="entry name" value="P-loop_NTPase"/>
</dbReference>
<evidence type="ECO:0000313" key="10">
    <source>
        <dbReference type="Proteomes" id="UP000663829"/>
    </source>
</evidence>
<dbReference type="GO" id="GO:0005524">
    <property type="term" value="F:ATP binding"/>
    <property type="evidence" value="ECO:0007669"/>
    <property type="project" value="UniProtKB-KW"/>
</dbReference>
<dbReference type="Pfam" id="PF13087">
    <property type="entry name" value="AAA_12"/>
    <property type="match status" value="1"/>
</dbReference>
<sequence>MSLFYLRISQLSRKNMDDIESLCNNFNNKIDINANISTAVGLDGLKIRRPLNVSTLSHYFGLECDEYLRLSLKCEENGDRQKHRTPDFIQSQTIQRGITFESNIKSYFDQQQTILSHIHDENEFSAWLNTYLATTSISSNNKCHIGYNIKFKWQYDLSLGNYKPDFLLIKSTSSDNCDAKYEITVCDAKASSQLRVEHCVQVALYAIDLRHWLIRNNFDKNLIQISKYGEIWLPSTEISNENSLPFERKIFPLEKLEIRLEFFLHNELKKVLTGNEWMMLPRCQQCEFAAQCRQRAIYSEPNHVNNLSYLTSTIHHLIQNYFKSLYVNDIEQNLNLININSTNDNEDQNGDTLFEEKIKLYRTLAVEEETQGLRSTAIKAVTTHVPQLKQVYSLLLPQVTQDLKLMVLSIIQNPVKIGSVAILGYNIYDVSTSSWHHLDPIIKINPSSTEIVSTIVLGLNRLRQLNSPCQIVCFDESERQLLFNHLTLASDHPHIDDCLVLLNYTESAVQLSYPPDMTENVFQNTQISTMKKNEIEEKLEQKFNIKSSSKTTKVELAQQLRTETTKIQDESRANLVGLACFICLHTAIKQSYIIPMPGYFDLDDLKYLFTISLPSQRKSEILKKVMEYKMCDNNELSNVSNSIQEYLNVLARLFTIVQQELSQASSLQLQAKCLPTIQPIIAQHSHIRRLLFLRQYEMLFGLRQIQYDRYGSTEHAILIKIQQIIKVPLTSNPERYNLFYECFVERGLEFLAKNMMQQPLDVIAELGGGDGSVGVNSNEFRMYQYLISDDDSNIQSFPDAIYMDQAIDSIRNLKLDKYALANVEKLSSTSSNDPNVILLKVKGLNANSSLKLKVNNYYWLNERYTDFNTKKSIQGLNSVESLTIQLLDNPVELFKSSILKIENNYEQQTEKLISDIFSTREATIRPTGLHMLNKAQQDASKRVRHSRIQLIWGPPGTGKTYWSAVTILQILMMSAANKSQSITNKHKPSNLRILITAFTHAAIDNLLDSVKNVVNLFSQNEQWSMFASQIKILKLNVKNYRELSVENDQGSIVCGSTVWTLQKLDNKIKFDLIFIDESTQLLTSDAVLALNRLSSHETSRLIVAGDPLQLSPVRQCTYPHLPSPTPDLFSSIFHCLLRDEDNLPISLNSDQPFEDISKCPYLSIFHENHRMNNQLSEFTRILYGNNYKQGRPGQVLDMIAIERNNDDKTQSFWILDQNLSENNSLYTILVDNNQNRSYSIRDDLELESLLVKQLIDELSVRFQLPNKKLSIFIITPHRTQRLSIRRKLQSFPLSSVDIVCDTVERMQGKEANIVLICMMYRNNEQLKNELNFIFNRQRVNVSITRAKQLCLLITSQTILNPPLSVFVQSNTRNAYTLLTNFIQKSKCIQLDNFGQIR</sequence>
<accession>A0A814Z9G0</accession>
<evidence type="ECO:0000256" key="1">
    <source>
        <dbReference type="ARBA" id="ARBA00007913"/>
    </source>
</evidence>
<dbReference type="Proteomes" id="UP000663829">
    <property type="component" value="Unassembled WGS sequence"/>
</dbReference>
<keyword evidence="5" id="KW-0067">ATP-binding</keyword>
<dbReference type="SUPFAM" id="SSF52540">
    <property type="entry name" value="P-loop containing nucleoside triphosphate hydrolases"/>
    <property type="match status" value="1"/>
</dbReference>
<evidence type="ECO:0000259" key="7">
    <source>
        <dbReference type="Pfam" id="PF13087"/>
    </source>
</evidence>
<dbReference type="Pfam" id="PF13086">
    <property type="entry name" value="AAA_11"/>
    <property type="match status" value="1"/>
</dbReference>
<dbReference type="PANTHER" id="PTHR43788">
    <property type="entry name" value="DNA2/NAM7 HELICASE FAMILY MEMBER"/>
    <property type="match status" value="1"/>
</dbReference>
<dbReference type="InterPro" id="IPR050534">
    <property type="entry name" value="Coronavir_polyprotein_1ab"/>
</dbReference>
<comment type="similarity">
    <text evidence="1">Belongs to the DNA2/NAM7 helicase family.</text>
</comment>
<gene>
    <name evidence="8" type="ORF">GPM918_LOCUS25606</name>
    <name evidence="9" type="ORF">SRO942_LOCUS25612</name>
</gene>
<evidence type="ECO:0000313" key="8">
    <source>
        <dbReference type="EMBL" id="CAF1239920.1"/>
    </source>
</evidence>
<dbReference type="Gene3D" id="3.40.50.300">
    <property type="entry name" value="P-loop containing nucleotide triphosphate hydrolases"/>
    <property type="match status" value="2"/>
</dbReference>
<feature type="domain" description="DNA2/NAM7 helicase helicase" evidence="6">
    <location>
        <begin position="932"/>
        <end position="1017"/>
    </location>
</feature>
<dbReference type="PANTHER" id="PTHR43788:SF8">
    <property type="entry name" value="DNA-BINDING PROTEIN SMUBP-2"/>
    <property type="match status" value="1"/>
</dbReference>
<dbReference type="Proteomes" id="UP000681722">
    <property type="component" value="Unassembled WGS sequence"/>
</dbReference>
<dbReference type="CDD" id="cd18808">
    <property type="entry name" value="SF1_C_Upf1"/>
    <property type="match status" value="1"/>
</dbReference>
<dbReference type="EMBL" id="CAJOBC010010055">
    <property type="protein sequence ID" value="CAF4002062.1"/>
    <property type="molecule type" value="Genomic_DNA"/>
</dbReference>
<dbReference type="InterPro" id="IPR047187">
    <property type="entry name" value="SF1_C_Upf1"/>
</dbReference>
<reference evidence="8" key="1">
    <citation type="submission" date="2021-02" db="EMBL/GenBank/DDBJ databases">
        <authorList>
            <person name="Nowell W R."/>
        </authorList>
    </citation>
    <scope>NUCLEOTIDE SEQUENCE</scope>
</reference>
<protein>
    <recommendedName>
        <fullName evidence="11">DNA2/NAM7 helicase-like C-terminal domain-containing protein</fullName>
    </recommendedName>
</protein>
<evidence type="ECO:0000313" key="9">
    <source>
        <dbReference type="EMBL" id="CAF4002062.1"/>
    </source>
</evidence>
<feature type="domain" description="DNA2/NAM7 helicase-like C-terminal" evidence="7">
    <location>
        <begin position="1162"/>
        <end position="1355"/>
    </location>
</feature>
<evidence type="ECO:0000256" key="5">
    <source>
        <dbReference type="ARBA" id="ARBA00022840"/>
    </source>
</evidence>
<dbReference type="CDD" id="cd17934">
    <property type="entry name" value="DEXXQc_Upf1-like"/>
    <property type="match status" value="1"/>
</dbReference>
<dbReference type="EMBL" id="CAJNOQ010010001">
    <property type="protein sequence ID" value="CAF1239920.1"/>
    <property type="molecule type" value="Genomic_DNA"/>
</dbReference>
<dbReference type="OrthoDB" id="306218at2759"/>
<dbReference type="InterPro" id="IPR041677">
    <property type="entry name" value="DNA2/NAM7_AAA_11"/>
</dbReference>
<evidence type="ECO:0000256" key="2">
    <source>
        <dbReference type="ARBA" id="ARBA00022741"/>
    </source>
</evidence>
<evidence type="ECO:0000259" key="6">
    <source>
        <dbReference type="Pfam" id="PF13086"/>
    </source>
</evidence>
<proteinExistence type="inferred from homology"/>
<evidence type="ECO:0000256" key="3">
    <source>
        <dbReference type="ARBA" id="ARBA00022801"/>
    </source>
</evidence>
<keyword evidence="10" id="KW-1185">Reference proteome</keyword>